<name>A0A7S4HBB9_GUITH</name>
<accession>A0A7S4HBB9</accession>
<feature type="compositionally biased region" description="Basic and acidic residues" evidence="1">
    <location>
        <begin position="114"/>
        <end position="127"/>
    </location>
</feature>
<organism evidence="2">
    <name type="scientific">Guillardia theta</name>
    <name type="common">Cryptophyte</name>
    <name type="synonym">Cryptomonas phi</name>
    <dbReference type="NCBI Taxonomy" id="55529"/>
    <lineage>
        <taxon>Eukaryota</taxon>
        <taxon>Cryptophyceae</taxon>
        <taxon>Pyrenomonadales</taxon>
        <taxon>Geminigeraceae</taxon>
        <taxon>Guillardia</taxon>
    </lineage>
</organism>
<feature type="region of interest" description="Disordered" evidence="1">
    <location>
        <begin position="110"/>
        <end position="132"/>
    </location>
</feature>
<evidence type="ECO:0000313" key="2">
    <source>
        <dbReference type="EMBL" id="CAE2193531.1"/>
    </source>
</evidence>
<evidence type="ECO:0000256" key="1">
    <source>
        <dbReference type="SAM" id="MobiDB-lite"/>
    </source>
</evidence>
<protein>
    <submittedName>
        <fullName evidence="2">Uncharacterized protein</fullName>
    </submittedName>
</protein>
<sequence length="260" mass="29318">MIRAAQTLISVSRYLTLKETSSHTISTRPRLEMQLDLQSADDPSWKMVPRGLLEASWTDGCLANNQHARSNFIGASQKQFKEDIHLMMMERRRPASSSSSFSSITSIRSVGNEELSKRSERGGDAKTSHLPVSSRGEAFNLAEGRSRSDLSWRMDVIEQKLDTILCLLQPPRPLPSSKKSRRPYERTTRRAAEASDKISRSITEDDDRSLEPLMRLLQEEDRQGRKEMRPTRAAASAQPVRRGLNAASARPAAQSVRERK</sequence>
<gene>
    <name evidence="2" type="ORF">GTHE00462_LOCUS2842</name>
</gene>
<proteinExistence type="predicted"/>
<feature type="region of interest" description="Disordered" evidence="1">
    <location>
        <begin position="169"/>
        <end position="260"/>
    </location>
</feature>
<dbReference type="AlphaFoldDB" id="A0A7S4HBB9"/>
<reference evidence="2" key="1">
    <citation type="submission" date="2021-01" db="EMBL/GenBank/DDBJ databases">
        <authorList>
            <person name="Corre E."/>
            <person name="Pelletier E."/>
            <person name="Niang G."/>
            <person name="Scheremetjew M."/>
            <person name="Finn R."/>
            <person name="Kale V."/>
            <person name="Holt S."/>
            <person name="Cochrane G."/>
            <person name="Meng A."/>
            <person name="Brown T."/>
            <person name="Cohen L."/>
        </authorList>
    </citation>
    <scope>NUCLEOTIDE SEQUENCE</scope>
    <source>
        <strain evidence="2">CCMP 2712</strain>
    </source>
</reference>
<feature type="compositionally biased region" description="Basic and acidic residues" evidence="1">
    <location>
        <begin position="217"/>
        <end position="230"/>
    </location>
</feature>
<dbReference type="EMBL" id="HBKN01003331">
    <property type="protein sequence ID" value="CAE2193531.1"/>
    <property type="molecule type" value="Transcribed_RNA"/>
</dbReference>
<feature type="compositionally biased region" description="Basic and acidic residues" evidence="1">
    <location>
        <begin position="182"/>
        <end position="203"/>
    </location>
</feature>